<dbReference type="PANTHER" id="PTHR44943">
    <property type="entry name" value="CELLULOSE SYNTHASE OPERON PROTEIN C"/>
    <property type="match status" value="1"/>
</dbReference>
<organism evidence="4 5">
    <name type="scientific">Desulfobacula toluolica (strain DSM 7467 / Tol2)</name>
    <dbReference type="NCBI Taxonomy" id="651182"/>
    <lineage>
        <taxon>Bacteria</taxon>
        <taxon>Pseudomonadati</taxon>
        <taxon>Thermodesulfobacteriota</taxon>
        <taxon>Desulfobacteria</taxon>
        <taxon>Desulfobacterales</taxon>
        <taxon>Desulfobacteraceae</taxon>
        <taxon>Desulfobacula</taxon>
    </lineage>
</organism>
<dbReference type="Gene3D" id="1.25.40.10">
    <property type="entry name" value="Tetratricopeptide repeat domain"/>
    <property type="match status" value="4"/>
</dbReference>
<dbReference type="PROSITE" id="PS50005">
    <property type="entry name" value="TPR"/>
    <property type="match status" value="3"/>
</dbReference>
<evidence type="ECO:0000256" key="3">
    <source>
        <dbReference type="PROSITE-ProRule" id="PRU00339"/>
    </source>
</evidence>
<dbReference type="Proteomes" id="UP000007347">
    <property type="component" value="Chromosome"/>
</dbReference>
<dbReference type="HOGENOM" id="CLU_527598_0_0_7"/>
<keyword evidence="1" id="KW-0677">Repeat</keyword>
<feature type="repeat" description="TPR" evidence="3">
    <location>
        <begin position="265"/>
        <end position="298"/>
    </location>
</feature>
<feature type="repeat" description="TPR" evidence="3">
    <location>
        <begin position="229"/>
        <end position="262"/>
    </location>
</feature>
<sequence length="516" mass="60800">MKQLKLLLICVLSTLLIICCSLLWPRFLYQEGINQFKLKNYTQAIDHFKRAEQAMPKSIENWFAQADLFRIYTNHGQALYQLAIKEWKEQGLSPAPFDILLKAKSYLDKADKIEPEHYINSYWLTRTYEGLEKAYAWLYPKKNNPYNADTFYQKALNLRPAGITVRYAYVRYLQYKGLKAKIPELVQYMMEIHPPSYRNLKKEDFYTDDLLPYIEQGLHQAIAKEILPRDALKALADIYATKNDFEKSISYYTDLLNHTPSSNSYYDHIHMGQLYLKNKQYEKGFDAFKKSLLLTENSNSTINRIYTVFKREKLFEKFLNFSVYLQENNLGNRNLDMLVARCWIDKGQPQLGKARLIQIIAAEPYAPAYYLLAQTAQKEKDWDQMEIASQKATRLDPDNPYYYYLLSQALNNQKKYAHAEEVATKTIQHSPKENSNFYNYRAWTRWSQKKYADAAEDWKKAFSINHKHSGFAYRIALAHEQEGLFKEGLAYIQKAIDLAPDKQNYKDLQKRLLSHK</sequence>
<dbReference type="Pfam" id="PF13176">
    <property type="entry name" value="TPR_7"/>
    <property type="match status" value="1"/>
</dbReference>
<evidence type="ECO:0000256" key="2">
    <source>
        <dbReference type="ARBA" id="ARBA00022803"/>
    </source>
</evidence>
<dbReference type="Pfam" id="PF13181">
    <property type="entry name" value="TPR_8"/>
    <property type="match status" value="1"/>
</dbReference>
<evidence type="ECO:0000256" key="1">
    <source>
        <dbReference type="ARBA" id="ARBA00022737"/>
    </source>
</evidence>
<dbReference type="KEGG" id="dto:TOL2_C08500"/>
<dbReference type="STRING" id="651182.TOL2_C08500"/>
<keyword evidence="2 3" id="KW-0802">TPR repeat</keyword>
<dbReference type="RefSeq" id="WP_014956368.1">
    <property type="nucleotide sequence ID" value="NC_018645.1"/>
</dbReference>
<dbReference type="Pfam" id="PF13432">
    <property type="entry name" value="TPR_16"/>
    <property type="match status" value="1"/>
</dbReference>
<gene>
    <name evidence="4" type="ordered locus">TOL2_C08500</name>
</gene>
<dbReference type="EMBL" id="FO203503">
    <property type="protein sequence ID" value="CCK79018.1"/>
    <property type="molecule type" value="Genomic_DNA"/>
</dbReference>
<dbReference type="InterPro" id="IPR011990">
    <property type="entry name" value="TPR-like_helical_dom_sf"/>
</dbReference>
<dbReference type="SUPFAM" id="SSF48452">
    <property type="entry name" value="TPR-like"/>
    <property type="match status" value="2"/>
</dbReference>
<accession>K0NGP4</accession>
<protein>
    <submittedName>
        <fullName evidence="4">Tetratricopeptide repeat protein, presursor</fullName>
    </submittedName>
</protein>
<dbReference type="InterPro" id="IPR051685">
    <property type="entry name" value="Ycf3/AcsC/BcsC/TPR_MFPF"/>
</dbReference>
<name>K0NGP4_DESTT</name>
<dbReference type="OrthoDB" id="5419108at2"/>
<dbReference type="PATRIC" id="fig|651182.5.peg.1026"/>
<feature type="repeat" description="TPR" evidence="3">
    <location>
        <begin position="25"/>
        <end position="58"/>
    </location>
</feature>
<keyword evidence="5" id="KW-1185">Reference proteome</keyword>
<dbReference type="PANTHER" id="PTHR44943:SF8">
    <property type="entry name" value="TPR REPEAT-CONTAINING PROTEIN MJ0263"/>
    <property type="match status" value="1"/>
</dbReference>
<evidence type="ECO:0000313" key="5">
    <source>
        <dbReference type="Proteomes" id="UP000007347"/>
    </source>
</evidence>
<proteinExistence type="predicted"/>
<dbReference type="AlphaFoldDB" id="K0NGP4"/>
<evidence type="ECO:0000313" key="4">
    <source>
        <dbReference type="EMBL" id="CCK79018.1"/>
    </source>
</evidence>
<dbReference type="InterPro" id="IPR019734">
    <property type="entry name" value="TPR_rpt"/>
</dbReference>
<reference evidence="4 5" key="1">
    <citation type="journal article" date="2013" name="Environ. Microbiol.">
        <title>Complete genome, catabolic sub-proteomes and key-metabolites of Desulfobacula toluolica Tol2, a marine, aromatic compound-degrading, sulfate-reducing bacterium.</title>
        <authorList>
            <person name="Wohlbrand L."/>
            <person name="Jacob J.H."/>
            <person name="Kube M."/>
            <person name="Mussmann M."/>
            <person name="Jarling R."/>
            <person name="Beck A."/>
            <person name="Amann R."/>
            <person name="Wilkes H."/>
            <person name="Reinhardt R."/>
            <person name="Rabus R."/>
        </authorList>
    </citation>
    <scope>NUCLEOTIDE SEQUENCE [LARGE SCALE GENOMIC DNA]</scope>
    <source>
        <strain evidence="5">DSM 7467 / Tol2</strain>
    </source>
</reference>
<dbReference type="SMART" id="SM00028">
    <property type="entry name" value="TPR"/>
    <property type="match status" value="7"/>
</dbReference>